<organism evidence="1 2">
    <name type="scientific">Muriicola jejuensis</name>
    <dbReference type="NCBI Taxonomy" id="504488"/>
    <lineage>
        <taxon>Bacteria</taxon>
        <taxon>Pseudomonadati</taxon>
        <taxon>Bacteroidota</taxon>
        <taxon>Flavobacteriia</taxon>
        <taxon>Flavobacteriales</taxon>
        <taxon>Flavobacteriaceae</taxon>
        <taxon>Muriicola</taxon>
    </lineage>
</organism>
<evidence type="ECO:0000313" key="2">
    <source>
        <dbReference type="Proteomes" id="UP000468443"/>
    </source>
</evidence>
<evidence type="ECO:0000313" key="1">
    <source>
        <dbReference type="EMBL" id="NER09126.1"/>
    </source>
</evidence>
<name>A0A6P0UG80_9FLAO</name>
<dbReference type="Proteomes" id="UP000468443">
    <property type="component" value="Unassembled WGS sequence"/>
</dbReference>
<dbReference type="AlphaFoldDB" id="A0A6P0UG80"/>
<keyword evidence="2" id="KW-1185">Reference proteome</keyword>
<reference evidence="1 2" key="1">
    <citation type="submission" date="2020-01" db="EMBL/GenBank/DDBJ databases">
        <title>Muriicola jejuensis KCTC 22299.</title>
        <authorList>
            <person name="Wang G."/>
        </authorList>
    </citation>
    <scope>NUCLEOTIDE SEQUENCE [LARGE SCALE GENOMIC DNA]</scope>
    <source>
        <strain evidence="1 2">KCTC 22299</strain>
    </source>
</reference>
<proteinExistence type="predicted"/>
<dbReference type="RefSeq" id="WP_163691201.1">
    <property type="nucleotide sequence ID" value="NZ_FXTW01000001.1"/>
</dbReference>
<comment type="caution">
    <text evidence="1">The sequence shown here is derived from an EMBL/GenBank/DDBJ whole genome shotgun (WGS) entry which is preliminary data.</text>
</comment>
<sequence length="85" mass="9826">MGSNRKIKLLWDFRGPDSLEIARHHAVHLSEFIRKEKLHLDISGHQAVTEQHSVAFMVVEEPMMIQIRDALRPHRGEVYTDDPSA</sequence>
<protein>
    <submittedName>
        <fullName evidence="1">Uncharacterized protein</fullName>
    </submittedName>
</protein>
<gene>
    <name evidence="1" type="ORF">GWK09_01230</name>
</gene>
<dbReference type="EMBL" id="JAABOP010000001">
    <property type="protein sequence ID" value="NER09126.1"/>
    <property type="molecule type" value="Genomic_DNA"/>
</dbReference>
<accession>A0A6P0UG80</accession>